<organism evidence="3 4">
    <name type="scientific">Polaromonas vacuolata</name>
    <dbReference type="NCBI Taxonomy" id="37448"/>
    <lineage>
        <taxon>Bacteria</taxon>
        <taxon>Pseudomonadati</taxon>
        <taxon>Pseudomonadota</taxon>
        <taxon>Betaproteobacteria</taxon>
        <taxon>Burkholderiales</taxon>
        <taxon>Comamonadaceae</taxon>
        <taxon>Polaromonas</taxon>
    </lineage>
</organism>
<keyword evidence="4" id="KW-1185">Reference proteome</keyword>
<reference evidence="3 4" key="1">
    <citation type="submission" date="2020-04" db="EMBL/GenBank/DDBJ databases">
        <title>Complete genome of a Psychrophilic, Marine, Gas Vacuolate Bacterium Polaromonas vacuolata KCTC 22033T.</title>
        <authorList>
            <person name="Hwang K."/>
            <person name="Kim K.M."/>
        </authorList>
    </citation>
    <scope>NUCLEOTIDE SEQUENCE [LARGE SCALE GENOMIC DNA]</scope>
    <source>
        <strain evidence="3 4">KCTC 22033</strain>
    </source>
</reference>
<dbReference type="RefSeq" id="WP_168923354.1">
    <property type="nucleotide sequence ID" value="NZ_CP051461.1"/>
</dbReference>
<feature type="region of interest" description="Disordered" evidence="1">
    <location>
        <begin position="92"/>
        <end position="135"/>
    </location>
</feature>
<protein>
    <recommendedName>
        <fullName evidence="2">Zinc-ribbon domain-containing protein</fullName>
    </recommendedName>
</protein>
<feature type="domain" description="Zinc-ribbon" evidence="2">
    <location>
        <begin position="43"/>
        <end position="93"/>
    </location>
</feature>
<feature type="compositionally biased region" description="Low complexity" evidence="1">
    <location>
        <begin position="111"/>
        <end position="135"/>
    </location>
</feature>
<dbReference type="Proteomes" id="UP000502041">
    <property type="component" value="Chromosome"/>
</dbReference>
<dbReference type="Gene3D" id="3.40.390.70">
    <property type="match status" value="1"/>
</dbReference>
<evidence type="ECO:0000313" key="3">
    <source>
        <dbReference type="EMBL" id="QJC57901.1"/>
    </source>
</evidence>
<evidence type="ECO:0000313" key="4">
    <source>
        <dbReference type="Proteomes" id="UP000502041"/>
    </source>
</evidence>
<dbReference type="EMBL" id="CP051461">
    <property type="protein sequence ID" value="QJC57901.1"/>
    <property type="molecule type" value="Genomic_DNA"/>
</dbReference>
<accession>A0A6H2HDD8</accession>
<dbReference type="AlphaFoldDB" id="A0A6H2HDD8"/>
<dbReference type="InterPro" id="IPR031321">
    <property type="entry name" value="UCP012641"/>
</dbReference>
<evidence type="ECO:0000256" key="1">
    <source>
        <dbReference type="SAM" id="MobiDB-lite"/>
    </source>
</evidence>
<name>A0A6H2HDD8_9BURK</name>
<gene>
    <name evidence="3" type="ORF">HC248_03233</name>
</gene>
<sequence length="463" mass="53323">MRGKILFRLHRRPFYWREKTDLLPTEIQPHVQVHLPALAGRAYHCQCGNTIFFRNSKCLTCQTPLGYEPSQSLMLSLMPAEQADTWVEWQEPNQEPNQETSPALVSPQEIQTQSQTQGLQQSQTQGFQQSQSQDQQAVLDELVPAPVPSPVFVRCANLKTGASCNWLLPLHESEAGVFLCRACRLNRNLLDLNDPDRLDNGKLYGLTELAKRRLVSALIVLGLPVASKVSEDTERGLMFDLLRSPIEGPRVMTGHNNGLITLDLQEADDSLREAVRHAMHEPYRTLLGHFRHEVGHYYWDRLVWDTDWMEGFHELFGDETQDYAASLKRNYEEGPPAQWWLHFVSAYASTHPWEDWAECWAHYLHMRDTIDTAMSFGLTADNAELEFTPFTLDDLYRPQHPQAQIFLDFLNDWTRLTTMLTEMSRSMGQPDFYPFTLPREVIAKLHFIHILVSSLQAAKKNHI</sequence>
<feature type="domain" description="Zinc-ribbon" evidence="2">
    <location>
        <begin position="151"/>
        <end position="193"/>
    </location>
</feature>
<evidence type="ECO:0000259" key="2">
    <source>
        <dbReference type="Pfam" id="PF10005"/>
    </source>
</evidence>
<proteinExistence type="predicted"/>
<dbReference type="KEGG" id="pvac:HC248_03233"/>
<dbReference type="Pfam" id="PF10005">
    <property type="entry name" value="Zn_ribbon_DZR_6"/>
    <property type="match status" value="2"/>
</dbReference>
<dbReference type="Pfam" id="PF15887">
    <property type="entry name" value="Peptidase_Mx"/>
    <property type="match status" value="1"/>
</dbReference>
<dbReference type="InterPro" id="IPR011201">
    <property type="entry name" value="Zinc-ribbon_6_bact"/>
</dbReference>